<reference evidence="4 5" key="1">
    <citation type="submission" date="2018-10" db="EMBL/GenBank/DDBJ databases">
        <title>Isolation from soil.</title>
        <authorList>
            <person name="Hu J."/>
        </authorList>
    </citation>
    <scope>NUCLEOTIDE SEQUENCE [LARGE SCALE GENOMIC DNA]</scope>
    <source>
        <strain evidence="4 5">NEAU-Ht49</strain>
    </source>
</reference>
<dbReference type="Pfam" id="PF04203">
    <property type="entry name" value="Sortase"/>
    <property type="match status" value="1"/>
</dbReference>
<dbReference type="Gene3D" id="2.40.260.10">
    <property type="entry name" value="Sortase"/>
    <property type="match status" value="1"/>
</dbReference>
<dbReference type="RefSeq" id="WP_122197673.1">
    <property type="nucleotide sequence ID" value="NZ_JBHSKC010000001.1"/>
</dbReference>
<keyword evidence="1" id="KW-0378">Hydrolase</keyword>
<evidence type="ECO:0000256" key="1">
    <source>
        <dbReference type="ARBA" id="ARBA00022801"/>
    </source>
</evidence>
<dbReference type="GO" id="GO:0016787">
    <property type="term" value="F:hydrolase activity"/>
    <property type="evidence" value="ECO:0007669"/>
    <property type="project" value="UniProtKB-KW"/>
</dbReference>
<keyword evidence="3" id="KW-0732">Signal</keyword>
<dbReference type="SUPFAM" id="SSF63817">
    <property type="entry name" value="Sortase"/>
    <property type="match status" value="1"/>
</dbReference>
<dbReference type="OrthoDB" id="5242879at2"/>
<dbReference type="InterPro" id="IPR042003">
    <property type="entry name" value="Sortase_E"/>
</dbReference>
<protein>
    <submittedName>
        <fullName evidence="4">Class E sortase</fullName>
    </submittedName>
</protein>
<proteinExistence type="predicted"/>
<evidence type="ECO:0000313" key="4">
    <source>
        <dbReference type="EMBL" id="RMI39645.1"/>
    </source>
</evidence>
<dbReference type="Proteomes" id="UP000282674">
    <property type="component" value="Unassembled WGS sequence"/>
</dbReference>
<accession>A0A3M2LUG1</accession>
<dbReference type="NCBIfam" id="TIGR01076">
    <property type="entry name" value="sortase_fam"/>
    <property type="match status" value="1"/>
</dbReference>
<feature type="chain" id="PRO_5038707891" evidence="3">
    <location>
        <begin position="27"/>
        <end position="182"/>
    </location>
</feature>
<gene>
    <name evidence="4" type="ORF">EBO15_29205</name>
</gene>
<evidence type="ECO:0000256" key="2">
    <source>
        <dbReference type="PIRSR" id="PIRSR605754-1"/>
    </source>
</evidence>
<evidence type="ECO:0000313" key="5">
    <source>
        <dbReference type="Proteomes" id="UP000282674"/>
    </source>
</evidence>
<feature type="active site" description="Acyl-thioester intermediate" evidence="2">
    <location>
        <position position="164"/>
    </location>
</feature>
<name>A0A3M2LUG1_9ACTN</name>
<dbReference type="AlphaFoldDB" id="A0A3M2LUG1"/>
<dbReference type="EMBL" id="RFFG01000064">
    <property type="protein sequence ID" value="RMI39645.1"/>
    <property type="molecule type" value="Genomic_DNA"/>
</dbReference>
<organism evidence="4 5">
    <name type="scientific">Actinomadura harenae</name>
    <dbReference type="NCBI Taxonomy" id="2483351"/>
    <lineage>
        <taxon>Bacteria</taxon>
        <taxon>Bacillati</taxon>
        <taxon>Actinomycetota</taxon>
        <taxon>Actinomycetes</taxon>
        <taxon>Streptosporangiales</taxon>
        <taxon>Thermomonosporaceae</taxon>
        <taxon>Actinomadura</taxon>
    </lineage>
</organism>
<dbReference type="InterPro" id="IPR023365">
    <property type="entry name" value="Sortase_dom-sf"/>
</dbReference>
<evidence type="ECO:0000256" key="3">
    <source>
        <dbReference type="SAM" id="SignalP"/>
    </source>
</evidence>
<dbReference type="InterPro" id="IPR005754">
    <property type="entry name" value="Sortase"/>
</dbReference>
<feature type="active site" description="Proton donor/acceptor" evidence="2">
    <location>
        <position position="96"/>
    </location>
</feature>
<comment type="caution">
    <text evidence="4">The sequence shown here is derived from an EMBL/GenBank/DDBJ whole genome shotgun (WGS) entry which is preliminary data.</text>
</comment>
<feature type="signal peptide" evidence="3">
    <location>
        <begin position="1"/>
        <end position="26"/>
    </location>
</feature>
<keyword evidence="5" id="KW-1185">Reference proteome</keyword>
<sequence>MQLRQLLAGAAAGVLGWAGLAAPVDAAAAPALAASVTARPGPGARARQRVELIIPRLRLDGRVREGVSESNLKRGVGHYPGTARPGQVGNAVFLGHRTTGAAPFGDLEELTRDDPVVLVSGNRRYVYRVTGTKIILPGDRRVLAPVPMEPGRAATEGWVTLVTCYPRGFDSHRFVVFAHLDH</sequence>
<dbReference type="CDD" id="cd05830">
    <property type="entry name" value="Sortase_E"/>
    <property type="match status" value="1"/>
</dbReference>